<name>A0A841D7X4_PLAVE</name>
<dbReference type="EC" id="5.4.2.6" evidence="5"/>
<dbReference type="InterPro" id="IPR006439">
    <property type="entry name" value="HAD-SF_hydro_IA"/>
</dbReference>
<dbReference type="Proteomes" id="UP000562352">
    <property type="component" value="Unassembled WGS sequence"/>
</dbReference>
<keyword evidence="4" id="KW-0460">Magnesium</keyword>
<sequence length="219" mass="23243">MPPAILFDMNGVLVDDEDLHFQAARRVVEGMGLSMSGEEYGAFFFGRTDREGFGDFFARRTPSVRQDVAGVVAEKSRAYSRLAASGLRACEGAAELVRSLDRAGFPLGLVTGAIRAEAEAVLALLEIGDLFRGVVTAEDVSAGKPSPEPYLRGASRLGREPRECVVIEDSPSGVRSARAAGMACIAVTSTYGARDLAEADLVVARLTELTVETIKVMAA</sequence>
<dbReference type="GO" id="GO:0046872">
    <property type="term" value="F:metal ion binding"/>
    <property type="evidence" value="ECO:0007669"/>
    <property type="project" value="UniProtKB-KW"/>
</dbReference>
<dbReference type="SFLD" id="SFLDG01135">
    <property type="entry name" value="C1.5.6:_HAD__Beta-PGM__Phospha"/>
    <property type="match status" value="1"/>
</dbReference>
<dbReference type="InterPro" id="IPR023214">
    <property type="entry name" value="HAD_sf"/>
</dbReference>
<comment type="similarity">
    <text evidence="2">Belongs to the HAD-like hydrolase superfamily. CbbY/CbbZ/Gph/YieH family.</text>
</comment>
<dbReference type="PRINTS" id="PR00413">
    <property type="entry name" value="HADHALOGNASE"/>
</dbReference>
<dbReference type="Gene3D" id="3.40.50.1000">
    <property type="entry name" value="HAD superfamily/HAD-like"/>
    <property type="match status" value="1"/>
</dbReference>
<dbReference type="InterPro" id="IPR023198">
    <property type="entry name" value="PGP-like_dom2"/>
</dbReference>
<dbReference type="SUPFAM" id="SSF56784">
    <property type="entry name" value="HAD-like"/>
    <property type="match status" value="1"/>
</dbReference>
<evidence type="ECO:0000256" key="4">
    <source>
        <dbReference type="ARBA" id="ARBA00022842"/>
    </source>
</evidence>
<proteinExistence type="inferred from homology"/>
<dbReference type="InterPro" id="IPR051600">
    <property type="entry name" value="Beta-PGM-like"/>
</dbReference>
<comment type="caution">
    <text evidence="5">The sequence shown here is derived from an EMBL/GenBank/DDBJ whole genome shotgun (WGS) entry which is preliminary data.</text>
</comment>
<comment type="cofactor">
    <cofactor evidence="1">
        <name>Mg(2+)</name>
        <dbReference type="ChEBI" id="CHEBI:18420"/>
    </cofactor>
</comment>
<dbReference type="PANTHER" id="PTHR46193:SF21">
    <property type="entry name" value="SLL1138 PROTEIN"/>
    <property type="match status" value="1"/>
</dbReference>
<dbReference type="NCBIfam" id="TIGR01509">
    <property type="entry name" value="HAD-SF-IA-v3"/>
    <property type="match status" value="1"/>
</dbReference>
<dbReference type="InterPro" id="IPR041492">
    <property type="entry name" value="HAD_2"/>
</dbReference>
<dbReference type="RefSeq" id="WP_184944079.1">
    <property type="nucleotide sequence ID" value="NZ_BAAAWZ010000004.1"/>
</dbReference>
<evidence type="ECO:0000256" key="3">
    <source>
        <dbReference type="ARBA" id="ARBA00022723"/>
    </source>
</evidence>
<evidence type="ECO:0000256" key="1">
    <source>
        <dbReference type="ARBA" id="ARBA00001946"/>
    </source>
</evidence>
<dbReference type="EMBL" id="JACHJJ010000014">
    <property type="protein sequence ID" value="MBB5965003.1"/>
    <property type="molecule type" value="Genomic_DNA"/>
</dbReference>
<protein>
    <submittedName>
        <fullName evidence="5">Beta-phosphoglucomutase</fullName>
        <ecNumber evidence="5">5.4.2.6</ecNumber>
    </submittedName>
</protein>
<dbReference type="SFLD" id="SFLDS00003">
    <property type="entry name" value="Haloacid_Dehalogenase"/>
    <property type="match status" value="1"/>
</dbReference>
<evidence type="ECO:0000256" key="2">
    <source>
        <dbReference type="ARBA" id="ARBA00006171"/>
    </source>
</evidence>
<accession>A0A841D7X4</accession>
<dbReference type="PANTHER" id="PTHR46193">
    <property type="entry name" value="6-PHOSPHOGLUCONATE PHOSPHATASE"/>
    <property type="match status" value="1"/>
</dbReference>
<dbReference type="Gene3D" id="1.10.150.240">
    <property type="entry name" value="Putative phosphatase, domain 2"/>
    <property type="match status" value="1"/>
</dbReference>
<reference evidence="5 6" key="1">
    <citation type="submission" date="2020-08" db="EMBL/GenBank/DDBJ databases">
        <title>Genomic Encyclopedia of Type Strains, Phase III (KMG-III): the genomes of soil and plant-associated and newly described type strains.</title>
        <authorList>
            <person name="Whitman W."/>
        </authorList>
    </citation>
    <scope>NUCLEOTIDE SEQUENCE [LARGE SCALE GENOMIC DNA]</scope>
    <source>
        <strain evidence="5 6">CECT 3303</strain>
    </source>
</reference>
<keyword evidence="6" id="KW-1185">Reference proteome</keyword>
<keyword evidence="3" id="KW-0479">Metal-binding</keyword>
<dbReference type="GO" id="GO:0008801">
    <property type="term" value="F:beta-phosphoglucomutase activity"/>
    <property type="evidence" value="ECO:0007669"/>
    <property type="project" value="UniProtKB-EC"/>
</dbReference>
<evidence type="ECO:0000313" key="5">
    <source>
        <dbReference type="EMBL" id="MBB5965003.1"/>
    </source>
</evidence>
<dbReference type="Pfam" id="PF13419">
    <property type="entry name" value="HAD_2"/>
    <property type="match status" value="1"/>
</dbReference>
<keyword evidence="5" id="KW-0413">Isomerase</keyword>
<dbReference type="SFLD" id="SFLDG01129">
    <property type="entry name" value="C1.5:_HAD__Beta-PGM__Phosphata"/>
    <property type="match status" value="1"/>
</dbReference>
<dbReference type="InterPro" id="IPR036412">
    <property type="entry name" value="HAD-like_sf"/>
</dbReference>
<evidence type="ECO:0000313" key="6">
    <source>
        <dbReference type="Proteomes" id="UP000562352"/>
    </source>
</evidence>
<dbReference type="AlphaFoldDB" id="A0A841D7X4"/>
<gene>
    <name evidence="5" type="ORF">FHS22_004289</name>
</gene>
<organism evidence="5 6">
    <name type="scientific">Planomonospora venezuelensis</name>
    <dbReference type="NCBI Taxonomy" id="1999"/>
    <lineage>
        <taxon>Bacteria</taxon>
        <taxon>Bacillati</taxon>
        <taxon>Actinomycetota</taxon>
        <taxon>Actinomycetes</taxon>
        <taxon>Streptosporangiales</taxon>
        <taxon>Streptosporangiaceae</taxon>
        <taxon>Planomonospora</taxon>
    </lineage>
</organism>